<dbReference type="GeneID" id="34616674"/>
<keyword evidence="2" id="KW-1185">Reference proteome</keyword>
<dbReference type="AlphaFoldDB" id="A0A1L9S4B1"/>
<dbReference type="Proteomes" id="UP000184188">
    <property type="component" value="Unassembled WGS sequence"/>
</dbReference>
<feature type="non-terminal residue" evidence="1">
    <location>
        <position position="1"/>
    </location>
</feature>
<name>A0A1L9S4B1_9EURO</name>
<proteinExistence type="predicted"/>
<protein>
    <submittedName>
        <fullName evidence="1">Uncharacterized protein</fullName>
    </submittedName>
</protein>
<reference evidence="2" key="1">
    <citation type="journal article" date="2017" name="Genome Biol.">
        <title>Comparative genomics reveals high biological diversity and specific adaptations in the industrially and medically important fungal genus Aspergillus.</title>
        <authorList>
            <person name="de Vries R.P."/>
            <person name="Riley R."/>
            <person name="Wiebenga A."/>
            <person name="Aguilar-Osorio G."/>
            <person name="Amillis S."/>
            <person name="Uchima C.A."/>
            <person name="Anderluh G."/>
            <person name="Asadollahi M."/>
            <person name="Askin M."/>
            <person name="Barry K."/>
            <person name="Battaglia E."/>
            <person name="Bayram O."/>
            <person name="Benocci T."/>
            <person name="Braus-Stromeyer S.A."/>
            <person name="Caldana C."/>
            <person name="Canovas D."/>
            <person name="Cerqueira G.C."/>
            <person name="Chen F."/>
            <person name="Chen W."/>
            <person name="Choi C."/>
            <person name="Clum A."/>
            <person name="Dos Santos R.A."/>
            <person name="Damasio A.R."/>
            <person name="Diallinas G."/>
            <person name="Emri T."/>
            <person name="Fekete E."/>
            <person name="Flipphi M."/>
            <person name="Freyberg S."/>
            <person name="Gallo A."/>
            <person name="Gournas C."/>
            <person name="Habgood R."/>
            <person name="Hainaut M."/>
            <person name="Harispe M.L."/>
            <person name="Henrissat B."/>
            <person name="Hilden K.S."/>
            <person name="Hope R."/>
            <person name="Hossain A."/>
            <person name="Karabika E."/>
            <person name="Karaffa L."/>
            <person name="Karanyi Z."/>
            <person name="Krasevec N."/>
            <person name="Kuo A."/>
            <person name="Kusch H."/>
            <person name="LaButti K."/>
            <person name="Lagendijk E.L."/>
            <person name="Lapidus A."/>
            <person name="Levasseur A."/>
            <person name="Lindquist E."/>
            <person name="Lipzen A."/>
            <person name="Logrieco A.F."/>
            <person name="MacCabe A."/>
            <person name="Maekelae M.R."/>
            <person name="Malavazi I."/>
            <person name="Melin P."/>
            <person name="Meyer V."/>
            <person name="Mielnichuk N."/>
            <person name="Miskei M."/>
            <person name="Molnar A.P."/>
            <person name="Mule G."/>
            <person name="Ngan C.Y."/>
            <person name="Orejas M."/>
            <person name="Orosz E."/>
            <person name="Ouedraogo J.P."/>
            <person name="Overkamp K.M."/>
            <person name="Park H.-S."/>
            <person name="Perrone G."/>
            <person name="Piumi F."/>
            <person name="Punt P.J."/>
            <person name="Ram A.F."/>
            <person name="Ramon A."/>
            <person name="Rauscher S."/>
            <person name="Record E."/>
            <person name="Riano-Pachon D.M."/>
            <person name="Robert V."/>
            <person name="Roehrig J."/>
            <person name="Ruller R."/>
            <person name="Salamov A."/>
            <person name="Salih N.S."/>
            <person name="Samson R.A."/>
            <person name="Sandor E."/>
            <person name="Sanguinetti M."/>
            <person name="Schuetze T."/>
            <person name="Sepcic K."/>
            <person name="Shelest E."/>
            <person name="Sherlock G."/>
            <person name="Sophianopoulou V."/>
            <person name="Squina F.M."/>
            <person name="Sun H."/>
            <person name="Susca A."/>
            <person name="Todd R.B."/>
            <person name="Tsang A."/>
            <person name="Unkles S.E."/>
            <person name="van de Wiele N."/>
            <person name="van Rossen-Uffink D."/>
            <person name="Oliveira J.V."/>
            <person name="Vesth T.C."/>
            <person name="Visser J."/>
            <person name="Yu J.-H."/>
            <person name="Zhou M."/>
            <person name="Andersen M.R."/>
            <person name="Archer D.B."/>
            <person name="Baker S.E."/>
            <person name="Benoit I."/>
            <person name="Brakhage A.A."/>
            <person name="Braus G.H."/>
            <person name="Fischer R."/>
            <person name="Frisvad J.C."/>
            <person name="Goldman G.H."/>
            <person name="Houbraken J."/>
            <person name="Oakley B."/>
            <person name="Pocsi I."/>
            <person name="Scazzocchio C."/>
            <person name="Seiboth B."/>
            <person name="vanKuyk P.A."/>
            <person name="Wortman J."/>
            <person name="Dyer P.S."/>
            <person name="Grigoriev I.V."/>
        </authorList>
    </citation>
    <scope>NUCLEOTIDE SEQUENCE [LARGE SCALE GENOMIC DNA]</scope>
    <source>
        <strain evidence="2">CBS 506.65</strain>
    </source>
</reference>
<evidence type="ECO:0000313" key="2">
    <source>
        <dbReference type="Proteomes" id="UP000184188"/>
    </source>
</evidence>
<dbReference type="RefSeq" id="XP_022576515.1">
    <property type="nucleotide sequence ID" value="XM_022730210.1"/>
</dbReference>
<accession>A0A1L9S4B1</accession>
<dbReference type="VEuPathDB" id="FungiDB:ASPZODRAFT_78044"/>
<organism evidence="1 2">
    <name type="scientific">Penicilliopsis zonata CBS 506.65</name>
    <dbReference type="NCBI Taxonomy" id="1073090"/>
    <lineage>
        <taxon>Eukaryota</taxon>
        <taxon>Fungi</taxon>
        <taxon>Dikarya</taxon>
        <taxon>Ascomycota</taxon>
        <taxon>Pezizomycotina</taxon>
        <taxon>Eurotiomycetes</taxon>
        <taxon>Eurotiomycetidae</taxon>
        <taxon>Eurotiales</taxon>
        <taxon>Aspergillaceae</taxon>
        <taxon>Penicilliopsis</taxon>
    </lineage>
</organism>
<dbReference type="EMBL" id="KV878388">
    <property type="protein sequence ID" value="OJJ42005.1"/>
    <property type="molecule type" value="Genomic_DNA"/>
</dbReference>
<gene>
    <name evidence="1" type="ORF">ASPZODRAFT_78044</name>
</gene>
<evidence type="ECO:0000313" key="1">
    <source>
        <dbReference type="EMBL" id="OJJ42005.1"/>
    </source>
</evidence>
<sequence length="70" mass="8145">LIKPIGLGGLNYYLMVIDDKHWIPDVYPTKIKNKVSTKVIKVFKIFKNIKGSYPIRVYLDGGLEFKEFIK</sequence>